<dbReference type="Pfam" id="PF05050">
    <property type="entry name" value="Methyltransf_21"/>
    <property type="match status" value="1"/>
</dbReference>
<evidence type="ECO:0000313" key="3">
    <source>
        <dbReference type="Proteomes" id="UP000238823"/>
    </source>
</evidence>
<dbReference type="RefSeq" id="WP_106092809.1">
    <property type="nucleotide sequence ID" value="NZ_PVNL01000118.1"/>
</dbReference>
<dbReference type="Gene3D" id="3.40.50.150">
    <property type="entry name" value="Vaccinia Virus protein VP39"/>
    <property type="match status" value="1"/>
</dbReference>
<dbReference type="AlphaFoldDB" id="A0A2S9Y5T4"/>
<name>A0A2S9Y5T4_9BACT</name>
<protein>
    <recommendedName>
        <fullName evidence="1">Methyltransferase FkbM domain-containing protein</fullName>
    </recommendedName>
</protein>
<proteinExistence type="predicted"/>
<dbReference type="SUPFAM" id="SSF53335">
    <property type="entry name" value="S-adenosyl-L-methionine-dependent methyltransferases"/>
    <property type="match status" value="1"/>
</dbReference>
<organism evidence="2 3">
    <name type="scientific">Enhygromyxa salina</name>
    <dbReference type="NCBI Taxonomy" id="215803"/>
    <lineage>
        <taxon>Bacteria</taxon>
        <taxon>Pseudomonadati</taxon>
        <taxon>Myxococcota</taxon>
        <taxon>Polyangia</taxon>
        <taxon>Nannocystales</taxon>
        <taxon>Nannocystaceae</taxon>
        <taxon>Enhygromyxa</taxon>
    </lineage>
</organism>
<dbReference type="PANTHER" id="PTHR34203:SF15">
    <property type="entry name" value="SLL1173 PROTEIN"/>
    <property type="match status" value="1"/>
</dbReference>
<gene>
    <name evidence="2" type="ORF">ENSA7_59480</name>
</gene>
<accession>A0A2S9Y5T4</accession>
<comment type="caution">
    <text evidence="2">The sequence shown here is derived from an EMBL/GenBank/DDBJ whole genome shotgun (WGS) entry which is preliminary data.</text>
</comment>
<evidence type="ECO:0000259" key="1">
    <source>
        <dbReference type="Pfam" id="PF05050"/>
    </source>
</evidence>
<feature type="domain" description="Methyltransferase FkbM" evidence="1">
    <location>
        <begin position="154"/>
        <end position="312"/>
    </location>
</feature>
<dbReference type="Proteomes" id="UP000238823">
    <property type="component" value="Unassembled WGS sequence"/>
</dbReference>
<dbReference type="EMBL" id="PVNL01000118">
    <property type="protein sequence ID" value="PRQ00454.1"/>
    <property type="molecule type" value="Genomic_DNA"/>
</dbReference>
<dbReference type="OrthoDB" id="9784101at2"/>
<dbReference type="PANTHER" id="PTHR34203">
    <property type="entry name" value="METHYLTRANSFERASE, FKBM FAMILY PROTEIN"/>
    <property type="match status" value="1"/>
</dbReference>
<dbReference type="NCBIfam" id="TIGR01444">
    <property type="entry name" value="fkbM_fam"/>
    <property type="match status" value="1"/>
</dbReference>
<dbReference type="InterPro" id="IPR052514">
    <property type="entry name" value="SAM-dependent_MTase"/>
</dbReference>
<reference evidence="2 3" key="1">
    <citation type="submission" date="2018-03" db="EMBL/GenBank/DDBJ databases">
        <title>Draft Genome Sequences of the Obligatory Marine Myxobacteria Enhygromyxa salina SWB007.</title>
        <authorList>
            <person name="Poehlein A."/>
            <person name="Moghaddam J.A."/>
            <person name="Harms H."/>
            <person name="Alanjari M."/>
            <person name="Koenig G.M."/>
            <person name="Daniel R."/>
            <person name="Schaeberle T.F."/>
        </authorList>
    </citation>
    <scope>NUCLEOTIDE SEQUENCE [LARGE SCALE GENOMIC DNA]</scope>
    <source>
        <strain evidence="2 3">SWB007</strain>
    </source>
</reference>
<sequence>MGDSDSDVDQAAKERVAAALVAAVASDTPMTPTQRHAFGVLTSLHEGVLRRLVETGELGLAELRALAWNRDGLAALGGHRAALELVFDTSLGYADQQGVEAPALRLDEAVSVGPLRVRIQNAVELWRATMTAALEPETISWLQTSVDAESVVYDVGANIGIIALHAWLRQPRQVVAFEPEPLNFARLVENLALNGADTVLALPVALAEDSGLAAYHYRDFVHGAASPRALDEGGATGRARTACVRRSLDSLRAEPMLCPPTHIKIDVDGHEPEVLAGARETLASETLRHLLIELQLEHRPAMFRLLANAGFRHVGGREHGAGVGNYIFERW</sequence>
<dbReference type="InterPro" id="IPR029063">
    <property type="entry name" value="SAM-dependent_MTases_sf"/>
</dbReference>
<evidence type="ECO:0000313" key="2">
    <source>
        <dbReference type="EMBL" id="PRQ00454.1"/>
    </source>
</evidence>
<dbReference type="InterPro" id="IPR006342">
    <property type="entry name" value="FkbM_mtfrase"/>
</dbReference>